<feature type="domain" description="Fe-S cluster assembly protein Dre2 N-terminal" evidence="11">
    <location>
        <begin position="37"/>
        <end position="151"/>
    </location>
</feature>
<comment type="subcellular location">
    <subcellularLocation>
        <location evidence="9">Cytoplasm</location>
    </subcellularLocation>
    <subcellularLocation>
        <location evidence="9">Mitochondrion intermembrane space</location>
    </subcellularLocation>
</comment>
<evidence type="ECO:0000256" key="1">
    <source>
        <dbReference type="ARBA" id="ARBA00001966"/>
    </source>
</evidence>
<dbReference type="HAMAP" id="MF_03115">
    <property type="entry name" value="Anamorsin"/>
    <property type="match status" value="1"/>
</dbReference>
<comment type="similarity">
    <text evidence="2 9">Belongs to the anamorsin family.</text>
</comment>
<sequence>MSPTAVYTQTESSANAPTYSKGSALVVGSLSTAQDGKYQALVSELEPTRKVDKQLLDRLVDQATTLEPSYYASVHVSLSPSDYDSLRPKLSPLLAQLLSGLTPLGTLHLLNLTSAFQTLPSELTLAGFNVLSSIPDSGTIVAQKPAQSSSLSLKNRSAGSAPLMKLNRKVDPAKKQALWAITSSPSTPLIDAESLLTPSDKARPVPVCEPVNAAAPRRKKACKGCTCGLAELEEEERKNSKVVLLDGSQNGEAREVDQSEKERLIKAANAAPKATSSCGSCFLGDAFRCASCPYLGLPAFKPGEKVEIDFGMDDL</sequence>
<keyword evidence="13" id="KW-1185">Reference proteome</keyword>
<feature type="region of interest" description="Fe-S binding site B" evidence="9">
    <location>
        <begin position="278"/>
        <end position="292"/>
    </location>
</feature>
<feature type="binding site" evidence="9">
    <location>
        <position position="222"/>
    </location>
    <ligand>
        <name>[2Fe-2S] cluster</name>
        <dbReference type="ChEBI" id="CHEBI:190135"/>
    </ligand>
</feature>
<evidence type="ECO:0000256" key="8">
    <source>
        <dbReference type="ARBA" id="ARBA00023128"/>
    </source>
</evidence>
<organism evidence="12 13">
    <name type="scientific">Psilocybe cyanescens</name>
    <dbReference type="NCBI Taxonomy" id="93625"/>
    <lineage>
        <taxon>Eukaryota</taxon>
        <taxon>Fungi</taxon>
        <taxon>Dikarya</taxon>
        <taxon>Basidiomycota</taxon>
        <taxon>Agaricomycotina</taxon>
        <taxon>Agaricomycetes</taxon>
        <taxon>Agaricomycetidae</taxon>
        <taxon>Agaricales</taxon>
        <taxon>Agaricineae</taxon>
        <taxon>Strophariaceae</taxon>
        <taxon>Psilocybe</taxon>
    </lineage>
</organism>
<dbReference type="Proteomes" id="UP000283269">
    <property type="component" value="Unassembled WGS sequence"/>
</dbReference>
<feature type="domain" description="Anamorsin C-terminal" evidence="10">
    <location>
        <begin position="213"/>
        <end position="308"/>
    </location>
</feature>
<comment type="caution">
    <text evidence="9">Lacks conserved residue(s) required for the propagation of feature annotation.</text>
</comment>
<keyword evidence="4 9" id="KW-0963">Cytoplasm</keyword>
<feature type="binding site" evidence="9">
    <location>
        <position position="278"/>
    </location>
    <ligand>
        <name>[4Fe-4S] cluster</name>
        <dbReference type="ChEBI" id="CHEBI:49883"/>
    </ligand>
</feature>
<evidence type="ECO:0000256" key="7">
    <source>
        <dbReference type="ARBA" id="ARBA00023014"/>
    </source>
</evidence>
<dbReference type="InterPro" id="IPR031838">
    <property type="entry name" value="Dre2_N"/>
</dbReference>
<feature type="binding site" evidence="9">
    <location>
        <position position="225"/>
    </location>
    <ligand>
        <name>[2Fe-2S] cluster</name>
        <dbReference type="ChEBI" id="CHEBI:190135"/>
    </ligand>
</feature>
<feature type="binding site" evidence="9">
    <location>
        <position position="289"/>
    </location>
    <ligand>
        <name>[4Fe-4S] cluster</name>
        <dbReference type="ChEBI" id="CHEBI:49883"/>
    </ligand>
</feature>
<accession>A0A409XNJ3</accession>
<dbReference type="AlphaFoldDB" id="A0A409XNJ3"/>
<keyword evidence="3 9" id="KW-0004">4Fe-4S</keyword>
<comment type="domain">
    <text evidence="9">The C-terminal domain binds 2 Fe-S clusters but is otherwise mostly in an intrinsically disordered conformation.</text>
</comment>
<evidence type="ECO:0000256" key="2">
    <source>
        <dbReference type="ARBA" id="ARBA00008169"/>
    </source>
</evidence>
<dbReference type="InParanoid" id="A0A409XNJ3"/>
<dbReference type="OrthoDB" id="311633at2759"/>
<gene>
    <name evidence="12" type="ORF">CVT25_008719</name>
</gene>
<feature type="binding site" evidence="9">
    <location>
        <position position="227"/>
    </location>
    <ligand>
        <name>[2Fe-2S] cluster</name>
        <dbReference type="ChEBI" id="CHEBI:190135"/>
    </ligand>
</feature>
<dbReference type="Pfam" id="PF16803">
    <property type="entry name" value="DRE2_N"/>
    <property type="match status" value="1"/>
</dbReference>
<protein>
    <submittedName>
        <fullName evidence="12">Uncharacterized protein</fullName>
    </submittedName>
</protein>
<dbReference type="InterPro" id="IPR007785">
    <property type="entry name" value="Anamorsin"/>
</dbReference>
<proteinExistence type="inferred from homology"/>
<dbReference type="PANTHER" id="PTHR13273">
    <property type="entry name" value="ANAMORSIN"/>
    <property type="match status" value="1"/>
</dbReference>
<comment type="caution">
    <text evidence="12">The sequence shown here is derived from an EMBL/GenBank/DDBJ whole genome shotgun (WGS) entry which is preliminary data.</text>
</comment>
<keyword evidence="8 9" id="KW-0496">Mitochondrion</keyword>
<reference evidence="12 13" key="1">
    <citation type="journal article" date="2018" name="Evol. Lett.">
        <title>Horizontal gene cluster transfer increased hallucinogenic mushroom diversity.</title>
        <authorList>
            <person name="Reynolds H.T."/>
            <person name="Vijayakumar V."/>
            <person name="Gluck-Thaler E."/>
            <person name="Korotkin H.B."/>
            <person name="Matheny P.B."/>
            <person name="Slot J.C."/>
        </authorList>
    </citation>
    <scope>NUCLEOTIDE SEQUENCE [LARGE SCALE GENOMIC DNA]</scope>
    <source>
        <strain evidence="12 13">2631</strain>
    </source>
</reference>
<dbReference type="Pfam" id="PF05093">
    <property type="entry name" value="CIAPIN1"/>
    <property type="match status" value="1"/>
</dbReference>
<dbReference type="EMBL" id="NHYD01001049">
    <property type="protein sequence ID" value="PPQ92369.1"/>
    <property type="molecule type" value="Genomic_DNA"/>
</dbReference>
<keyword evidence="7 9" id="KW-0411">Iron-sulfur</keyword>
<dbReference type="InterPro" id="IPR046408">
    <property type="entry name" value="CIAPIN1"/>
</dbReference>
<dbReference type="GO" id="GO:0016226">
    <property type="term" value="P:iron-sulfur cluster assembly"/>
    <property type="evidence" value="ECO:0007669"/>
    <property type="project" value="UniProtKB-UniRule"/>
</dbReference>
<keyword evidence="5 9" id="KW-0479">Metal-binding</keyword>
<dbReference type="STRING" id="93625.A0A409XNJ3"/>
<feature type="short sequence motif" description="Cx2C motif 2" evidence="9">
    <location>
        <begin position="289"/>
        <end position="292"/>
    </location>
</feature>
<keyword evidence="6 9" id="KW-0408">Iron</keyword>
<evidence type="ECO:0000313" key="12">
    <source>
        <dbReference type="EMBL" id="PPQ92369.1"/>
    </source>
</evidence>
<evidence type="ECO:0000256" key="4">
    <source>
        <dbReference type="ARBA" id="ARBA00022490"/>
    </source>
</evidence>
<dbReference type="GO" id="GO:0046872">
    <property type="term" value="F:metal ion binding"/>
    <property type="evidence" value="ECO:0007669"/>
    <property type="project" value="UniProtKB-KW"/>
</dbReference>
<dbReference type="FunCoup" id="A0A409XNJ3">
    <property type="interactions" value="325"/>
</dbReference>
<evidence type="ECO:0000259" key="10">
    <source>
        <dbReference type="Pfam" id="PF05093"/>
    </source>
</evidence>
<comment type="cofactor">
    <cofactor evidence="1 9">
        <name>[4Fe-4S] cluster</name>
        <dbReference type="ChEBI" id="CHEBI:49883"/>
    </cofactor>
</comment>
<dbReference type="GO" id="GO:0051537">
    <property type="term" value="F:2 iron, 2 sulfur cluster binding"/>
    <property type="evidence" value="ECO:0007669"/>
    <property type="project" value="UniProtKB-UniRule"/>
</dbReference>
<evidence type="ECO:0000313" key="13">
    <source>
        <dbReference type="Proteomes" id="UP000283269"/>
    </source>
</evidence>
<keyword evidence="9" id="KW-0001">2Fe-2S</keyword>
<comment type="domain">
    <text evidence="9">The N-terminal domain has structural similarity with S-adenosyl-L-methionine-dependent methyltransferases, but does not bind S-adenosyl-L-methionine. It is required for correct assembly of the 2 Fe-S clusters.</text>
</comment>
<evidence type="ECO:0000256" key="6">
    <source>
        <dbReference type="ARBA" id="ARBA00023004"/>
    </source>
</evidence>
<evidence type="ECO:0000256" key="5">
    <source>
        <dbReference type="ARBA" id="ARBA00022723"/>
    </source>
</evidence>
<feature type="binding site" evidence="9">
    <location>
        <position position="281"/>
    </location>
    <ligand>
        <name>[4Fe-4S] cluster</name>
        <dbReference type="ChEBI" id="CHEBI:49883"/>
    </ligand>
</feature>
<dbReference type="PANTHER" id="PTHR13273:SF14">
    <property type="entry name" value="ANAMORSIN"/>
    <property type="match status" value="1"/>
</dbReference>
<evidence type="ECO:0000256" key="9">
    <source>
        <dbReference type="HAMAP-Rule" id="MF_03115"/>
    </source>
</evidence>
<comment type="domain">
    <text evidence="9">The twin Cx2C motifs are involved in the recognition by the mitochondrial MIA40-ERV1 disulfide relay system. The formation of 2 disulfide bonds in the Cx2C motifs through dithiol/disulfide exchange reactions effectively traps the protein in the mitochondrial intermembrane space.</text>
</comment>
<feature type="binding site" evidence="9">
    <location>
        <position position="208"/>
    </location>
    <ligand>
        <name>[2Fe-2S] cluster</name>
        <dbReference type="ChEBI" id="CHEBI:190135"/>
    </ligand>
</feature>
<dbReference type="GO" id="GO:0009055">
    <property type="term" value="F:electron transfer activity"/>
    <property type="evidence" value="ECO:0007669"/>
    <property type="project" value="UniProtKB-UniRule"/>
</dbReference>
<feature type="short sequence motif" description="Cx2C motif 1" evidence="9">
    <location>
        <begin position="278"/>
        <end position="281"/>
    </location>
</feature>
<evidence type="ECO:0000259" key="11">
    <source>
        <dbReference type="Pfam" id="PF16803"/>
    </source>
</evidence>
<feature type="binding site" evidence="9">
    <location>
        <position position="292"/>
    </location>
    <ligand>
        <name>[4Fe-4S] cluster</name>
        <dbReference type="ChEBI" id="CHEBI:49883"/>
    </ligand>
</feature>
<dbReference type="GO" id="GO:0051539">
    <property type="term" value="F:4 iron, 4 sulfur cluster binding"/>
    <property type="evidence" value="ECO:0007669"/>
    <property type="project" value="UniProtKB-KW"/>
</dbReference>
<evidence type="ECO:0000256" key="3">
    <source>
        <dbReference type="ARBA" id="ARBA00022485"/>
    </source>
</evidence>
<comment type="cofactor">
    <cofactor evidence="9">
        <name>[2Fe-2S] cluster</name>
        <dbReference type="ChEBI" id="CHEBI:190135"/>
    </cofactor>
</comment>
<dbReference type="GO" id="GO:0005758">
    <property type="term" value="C:mitochondrial intermembrane space"/>
    <property type="evidence" value="ECO:0007669"/>
    <property type="project" value="UniProtKB-SubCell"/>
</dbReference>
<name>A0A409XNJ3_PSICY</name>